<organism evidence="8 9">
    <name type="scientific">Methanoregula formicica (strain DSM 22288 / NBRC 105244 / SMSP)</name>
    <dbReference type="NCBI Taxonomy" id="593750"/>
    <lineage>
        <taxon>Archaea</taxon>
        <taxon>Methanobacteriati</taxon>
        <taxon>Methanobacteriota</taxon>
        <taxon>Stenosarchaea group</taxon>
        <taxon>Methanomicrobia</taxon>
        <taxon>Methanomicrobiales</taxon>
        <taxon>Methanoregulaceae</taxon>
        <taxon>Methanoregula</taxon>
    </lineage>
</organism>
<dbReference type="InterPro" id="IPR002142">
    <property type="entry name" value="Peptidase_S49"/>
</dbReference>
<dbReference type="GO" id="GO:0006508">
    <property type="term" value="P:proteolysis"/>
    <property type="evidence" value="ECO:0007669"/>
    <property type="project" value="UniProtKB-KW"/>
</dbReference>
<dbReference type="Pfam" id="PF01343">
    <property type="entry name" value="Peptidase_S49"/>
    <property type="match status" value="1"/>
</dbReference>
<protein>
    <submittedName>
        <fullName evidence="8">Signal peptide peptidase SppA, 36K type</fullName>
    </submittedName>
</protein>
<dbReference type="Proteomes" id="UP000010824">
    <property type="component" value="Chromosome"/>
</dbReference>
<dbReference type="InterPro" id="IPR029045">
    <property type="entry name" value="ClpP/crotonase-like_dom_sf"/>
</dbReference>
<evidence type="ECO:0000313" key="8">
    <source>
        <dbReference type="EMBL" id="AGB03284.1"/>
    </source>
</evidence>
<dbReference type="Gene3D" id="3.90.226.10">
    <property type="entry name" value="2-enoyl-CoA Hydratase, Chain A, domain 1"/>
    <property type="match status" value="1"/>
</dbReference>
<dbReference type="EMBL" id="CP003167">
    <property type="protein sequence ID" value="AGB03284.1"/>
    <property type="molecule type" value="Genomic_DNA"/>
</dbReference>
<dbReference type="STRING" id="593750.Metfor_2279"/>
<keyword evidence="2" id="KW-0645">Protease</keyword>
<feature type="transmembrane region" description="Helical" evidence="6">
    <location>
        <begin position="49"/>
        <end position="72"/>
    </location>
</feature>
<dbReference type="eggNOG" id="arCOG01311">
    <property type="taxonomic scope" value="Archaea"/>
</dbReference>
<dbReference type="InterPro" id="IPR004635">
    <property type="entry name" value="Pept_S49_SppA"/>
</dbReference>
<name>L0HJP4_METFS</name>
<keyword evidence="9" id="KW-1185">Reference proteome</keyword>
<gene>
    <name evidence="8" type="ordered locus">Metfor_2279</name>
</gene>
<dbReference type="PANTHER" id="PTHR42987">
    <property type="entry name" value="PEPTIDASE S49"/>
    <property type="match status" value="1"/>
</dbReference>
<dbReference type="Gene3D" id="6.20.330.10">
    <property type="match status" value="1"/>
</dbReference>
<evidence type="ECO:0000256" key="6">
    <source>
        <dbReference type="SAM" id="Phobius"/>
    </source>
</evidence>
<sequence length="294" mass="31408">MCCTGVNNRGIMDEHPVDGSPSPAPAVTAVPEIRVEKAAPASRKRQGSLMWLAVLIAGILLVLAVLVAVYVLTDTDTRGVTVIRIEGSLATSDISDGNIAGSEAIGSQLREAADDPLVEAIVLRVNSPGGTPSSAQEIIRDLEYAKSKKPVVVSMGDIATSAAYYISAHADRIYANPDTFTAGVGVIWEFSDVSSWMENEGYNLSVYKSGSKKDMGSTARSLTEEEQAYAKKVVEDSFETFISDVTTQRAINRADIEDGRVIRGAEAVRMNIVDELGNLNDAIEGAKRLAASRR</sequence>
<keyword evidence="6" id="KW-1133">Transmembrane helix</keyword>
<feature type="region of interest" description="Disordered" evidence="5">
    <location>
        <begin position="1"/>
        <end position="25"/>
    </location>
</feature>
<dbReference type="InterPro" id="IPR047272">
    <property type="entry name" value="S49_SppA_C"/>
</dbReference>
<dbReference type="PANTHER" id="PTHR42987:SF4">
    <property type="entry name" value="PROTEASE SOHB-RELATED"/>
    <property type="match status" value="1"/>
</dbReference>
<dbReference type="InParanoid" id="L0HJP4"/>
<dbReference type="NCBIfam" id="TIGR00706">
    <property type="entry name" value="SppA_dom"/>
    <property type="match status" value="1"/>
</dbReference>
<evidence type="ECO:0000256" key="5">
    <source>
        <dbReference type="SAM" id="MobiDB-lite"/>
    </source>
</evidence>
<keyword evidence="6" id="KW-0472">Membrane</keyword>
<keyword evidence="4" id="KW-0720">Serine protease</keyword>
<comment type="similarity">
    <text evidence="1">Belongs to the peptidase S49 family.</text>
</comment>
<dbReference type="CDD" id="cd07023">
    <property type="entry name" value="S49_Sppa_N_C"/>
    <property type="match status" value="1"/>
</dbReference>
<evidence type="ECO:0000256" key="2">
    <source>
        <dbReference type="ARBA" id="ARBA00022670"/>
    </source>
</evidence>
<dbReference type="KEGG" id="mfo:Metfor_2279"/>
<keyword evidence="3" id="KW-0378">Hydrolase</keyword>
<evidence type="ECO:0000256" key="4">
    <source>
        <dbReference type="ARBA" id="ARBA00022825"/>
    </source>
</evidence>
<reference evidence="9" key="1">
    <citation type="submission" date="2011-12" db="EMBL/GenBank/DDBJ databases">
        <title>Complete sequence of Methanoregula formicicum SMSP.</title>
        <authorList>
            <person name="Lucas S."/>
            <person name="Han J."/>
            <person name="Lapidus A."/>
            <person name="Cheng J.-F."/>
            <person name="Goodwin L."/>
            <person name="Pitluck S."/>
            <person name="Peters L."/>
            <person name="Ovchinnikova G."/>
            <person name="Teshima H."/>
            <person name="Detter J.C."/>
            <person name="Han C."/>
            <person name="Tapia R."/>
            <person name="Land M."/>
            <person name="Hauser L."/>
            <person name="Kyrpides N."/>
            <person name="Ivanova N."/>
            <person name="Pagani I."/>
            <person name="Imachi H."/>
            <person name="Tamaki H."/>
            <person name="Sekiguchi Y."/>
            <person name="Kamagata Y."/>
            <person name="Cadillo-Quiroz H."/>
            <person name="Zinder S."/>
            <person name="Liu W.-T."/>
            <person name="Woyke T."/>
        </authorList>
    </citation>
    <scope>NUCLEOTIDE SEQUENCE [LARGE SCALE GENOMIC DNA]</scope>
    <source>
        <strain evidence="9">DSM 22288 / NBRC 105244 / SMSP</strain>
    </source>
</reference>
<dbReference type="GO" id="GO:0008236">
    <property type="term" value="F:serine-type peptidase activity"/>
    <property type="evidence" value="ECO:0007669"/>
    <property type="project" value="UniProtKB-KW"/>
</dbReference>
<evidence type="ECO:0000313" key="9">
    <source>
        <dbReference type="Proteomes" id="UP000010824"/>
    </source>
</evidence>
<reference evidence="8 9" key="2">
    <citation type="journal article" date="2014" name="Genome Announc.">
        <title>Complete Genome Sequence of Methanoregula formicica SMSPT, a Mesophilic Hydrogenotrophic Methanogen Isolated from a Methanogenic Upflow Anaerobic Sludge Blanket Reactor.</title>
        <authorList>
            <person name="Yamamoto K."/>
            <person name="Tamaki H."/>
            <person name="Cadillo-Quiroz H."/>
            <person name="Imachi H."/>
            <person name="Kyrpides N."/>
            <person name="Woyke T."/>
            <person name="Goodwin L."/>
            <person name="Zinder S.H."/>
            <person name="Kamagata Y."/>
            <person name="Liu W.T."/>
        </authorList>
    </citation>
    <scope>NUCLEOTIDE SEQUENCE [LARGE SCALE GENOMIC DNA]</scope>
    <source>
        <strain evidence="9">DSM 22288 / NBRC 105244 / SMSP</strain>
    </source>
</reference>
<evidence type="ECO:0000256" key="1">
    <source>
        <dbReference type="ARBA" id="ARBA00008683"/>
    </source>
</evidence>
<accession>L0HJP4</accession>
<dbReference type="HOGENOM" id="CLU_046540_0_2_2"/>
<feature type="domain" description="Peptidase S49" evidence="7">
    <location>
        <begin position="145"/>
        <end position="290"/>
    </location>
</feature>
<evidence type="ECO:0000256" key="3">
    <source>
        <dbReference type="ARBA" id="ARBA00022801"/>
    </source>
</evidence>
<keyword evidence="6" id="KW-0812">Transmembrane</keyword>
<proteinExistence type="inferred from homology"/>
<dbReference type="AlphaFoldDB" id="L0HJP4"/>
<dbReference type="SUPFAM" id="SSF52096">
    <property type="entry name" value="ClpP/crotonase"/>
    <property type="match status" value="1"/>
</dbReference>
<evidence type="ECO:0000259" key="7">
    <source>
        <dbReference type="Pfam" id="PF01343"/>
    </source>
</evidence>